<gene>
    <name evidence="1" type="ORF">CTA1_11168</name>
</gene>
<protein>
    <submittedName>
        <fullName evidence="1">Uncharacterized protein</fullName>
    </submittedName>
</protein>
<proteinExistence type="predicted"/>
<dbReference type="Proteomes" id="UP000310108">
    <property type="component" value="Unassembled WGS sequence"/>
</dbReference>
<accession>A0A4U6X4L3</accession>
<reference evidence="1 2" key="1">
    <citation type="journal article" date="2019" name="PLoS ONE">
        <title>Comparative genome analysis indicates high evolutionary potential of pathogenicity genes in Colletotrichum tanaceti.</title>
        <authorList>
            <person name="Lelwala R.V."/>
            <person name="Korhonen P.K."/>
            <person name="Young N.D."/>
            <person name="Scott J.B."/>
            <person name="Ades P.A."/>
            <person name="Gasser R.B."/>
            <person name="Taylor P.W.J."/>
        </authorList>
    </citation>
    <scope>NUCLEOTIDE SEQUENCE [LARGE SCALE GENOMIC DNA]</scope>
    <source>
        <strain evidence="1">BRIP57314</strain>
    </source>
</reference>
<evidence type="ECO:0000313" key="2">
    <source>
        <dbReference type="Proteomes" id="UP000310108"/>
    </source>
</evidence>
<keyword evidence="2" id="KW-1185">Reference proteome</keyword>
<comment type="caution">
    <text evidence="1">The sequence shown here is derived from an EMBL/GenBank/DDBJ whole genome shotgun (WGS) entry which is preliminary data.</text>
</comment>
<dbReference type="OrthoDB" id="5337308at2759"/>
<dbReference type="EMBL" id="PJEX01000489">
    <property type="protein sequence ID" value="TKW49739.1"/>
    <property type="molecule type" value="Genomic_DNA"/>
</dbReference>
<name>A0A4U6X4L3_9PEZI</name>
<dbReference type="AlphaFoldDB" id="A0A4U6X4L3"/>
<evidence type="ECO:0000313" key="1">
    <source>
        <dbReference type="EMBL" id="TKW49739.1"/>
    </source>
</evidence>
<organism evidence="1 2">
    <name type="scientific">Colletotrichum tanaceti</name>
    <dbReference type="NCBI Taxonomy" id="1306861"/>
    <lineage>
        <taxon>Eukaryota</taxon>
        <taxon>Fungi</taxon>
        <taxon>Dikarya</taxon>
        <taxon>Ascomycota</taxon>
        <taxon>Pezizomycotina</taxon>
        <taxon>Sordariomycetes</taxon>
        <taxon>Hypocreomycetidae</taxon>
        <taxon>Glomerellales</taxon>
        <taxon>Glomerellaceae</taxon>
        <taxon>Colletotrichum</taxon>
        <taxon>Colletotrichum destructivum species complex</taxon>
    </lineage>
</organism>
<sequence>MAVPKLRYLSDVIYFQWLQACEAKDVPPSNLKVIFRSHVRYKPSFDIVQKALQDLGREIPEWHNRVTLSTDTPQGLAILGTSHGSSTALLLIQPKAKLGLKGISHVTVWGHRENTAKGHDVRT</sequence>